<dbReference type="EMBL" id="CP144698">
    <property type="protein sequence ID" value="WVZ17012.1"/>
    <property type="molecule type" value="Genomic_DNA"/>
</dbReference>
<dbReference type="PROSITE" id="PS00062">
    <property type="entry name" value="ALDOKETO_REDUCTASE_2"/>
    <property type="match status" value="1"/>
</dbReference>
<evidence type="ECO:0000256" key="6">
    <source>
        <dbReference type="PIRSR" id="PIRSR000097-3"/>
    </source>
</evidence>
<evidence type="ECO:0000259" key="7">
    <source>
        <dbReference type="Pfam" id="PF00248"/>
    </source>
</evidence>
<comment type="similarity">
    <text evidence="1">Belongs to the aldo/keto reductase family.</text>
</comment>
<dbReference type="Proteomes" id="UP001374535">
    <property type="component" value="Chromosome 3"/>
</dbReference>
<organism evidence="8 9">
    <name type="scientific">Vigna mungo</name>
    <name type="common">Black gram</name>
    <name type="synonym">Phaseolus mungo</name>
    <dbReference type="NCBI Taxonomy" id="3915"/>
    <lineage>
        <taxon>Eukaryota</taxon>
        <taxon>Viridiplantae</taxon>
        <taxon>Streptophyta</taxon>
        <taxon>Embryophyta</taxon>
        <taxon>Tracheophyta</taxon>
        <taxon>Spermatophyta</taxon>
        <taxon>Magnoliopsida</taxon>
        <taxon>eudicotyledons</taxon>
        <taxon>Gunneridae</taxon>
        <taxon>Pentapetalae</taxon>
        <taxon>rosids</taxon>
        <taxon>fabids</taxon>
        <taxon>Fabales</taxon>
        <taxon>Fabaceae</taxon>
        <taxon>Papilionoideae</taxon>
        <taxon>50 kb inversion clade</taxon>
        <taxon>NPAAA clade</taxon>
        <taxon>indigoferoid/millettioid clade</taxon>
        <taxon>Phaseoleae</taxon>
        <taxon>Vigna</taxon>
    </lineage>
</organism>
<reference evidence="8 9" key="1">
    <citation type="journal article" date="2023" name="Life. Sci Alliance">
        <title>Evolutionary insights into 3D genome organization and epigenetic landscape of Vigna mungo.</title>
        <authorList>
            <person name="Junaid A."/>
            <person name="Singh B."/>
            <person name="Bhatia S."/>
        </authorList>
    </citation>
    <scope>NUCLEOTIDE SEQUENCE [LARGE SCALE GENOMIC DNA]</scope>
    <source>
        <strain evidence="8">Urdbean</strain>
    </source>
</reference>
<dbReference type="Gene3D" id="3.20.20.100">
    <property type="entry name" value="NADP-dependent oxidoreductase domain"/>
    <property type="match status" value="1"/>
</dbReference>
<keyword evidence="9" id="KW-1185">Reference proteome</keyword>
<dbReference type="InterPro" id="IPR020471">
    <property type="entry name" value="AKR"/>
</dbReference>
<dbReference type="Pfam" id="PF00248">
    <property type="entry name" value="Aldo_ket_red"/>
    <property type="match status" value="1"/>
</dbReference>
<accession>A0AAQ3S4F8</accession>
<evidence type="ECO:0000256" key="5">
    <source>
        <dbReference type="PIRSR" id="PIRSR000097-2"/>
    </source>
</evidence>
<dbReference type="InterPro" id="IPR044498">
    <property type="entry name" value="AKR4C"/>
</dbReference>
<dbReference type="GO" id="GO:0016491">
    <property type="term" value="F:oxidoreductase activity"/>
    <property type="evidence" value="ECO:0007669"/>
    <property type="project" value="UniProtKB-KW"/>
</dbReference>
<dbReference type="PANTHER" id="PTHR11732">
    <property type="entry name" value="ALDO/KETO REDUCTASE"/>
    <property type="match status" value="1"/>
</dbReference>
<evidence type="ECO:0000256" key="4">
    <source>
        <dbReference type="PIRSR" id="PIRSR000097-1"/>
    </source>
</evidence>
<evidence type="ECO:0000256" key="2">
    <source>
        <dbReference type="ARBA" id="ARBA00022857"/>
    </source>
</evidence>
<evidence type="ECO:0000313" key="9">
    <source>
        <dbReference type="Proteomes" id="UP001374535"/>
    </source>
</evidence>
<keyword evidence="2" id="KW-0521">NADP</keyword>
<proteinExistence type="inferred from homology"/>
<dbReference type="InterPro" id="IPR036812">
    <property type="entry name" value="NAD(P)_OxRdtase_dom_sf"/>
</dbReference>
<evidence type="ECO:0000256" key="1">
    <source>
        <dbReference type="ARBA" id="ARBA00007905"/>
    </source>
</evidence>
<feature type="domain" description="NADP-dependent oxidoreductase" evidence="7">
    <location>
        <begin position="62"/>
        <end position="319"/>
    </location>
</feature>
<keyword evidence="3" id="KW-0560">Oxidoreductase</keyword>
<evidence type="ECO:0000313" key="8">
    <source>
        <dbReference type="EMBL" id="WVZ17012.1"/>
    </source>
</evidence>
<feature type="binding site" evidence="5">
    <location>
        <position position="137"/>
    </location>
    <ligand>
        <name>substrate</name>
    </ligand>
</feature>
<dbReference type="PIRSF" id="PIRSF000097">
    <property type="entry name" value="AKR"/>
    <property type="match status" value="1"/>
</dbReference>
<dbReference type="InterPro" id="IPR018170">
    <property type="entry name" value="Aldo/ket_reductase_CS"/>
</dbReference>
<feature type="active site" description="Proton donor" evidence="4">
    <location>
        <position position="75"/>
    </location>
</feature>
<gene>
    <name evidence="8" type="ORF">V8G54_009994</name>
</gene>
<dbReference type="PRINTS" id="PR00069">
    <property type="entry name" value="ALDKETRDTASE"/>
</dbReference>
<dbReference type="InterPro" id="IPR023210">
    <property type="entry name" value="NADP_OxRdtase_dom"/>
</dbReference>
<dbReference type="AlphaFoldDB" id="A0AAQ3S4F8"/>
<sequence length="353" mass="39085">MATEDLRFFELNTGAKIPSVGLGTWLAEPGVVAHALTTAINCIVYGFGAKMANSGSTRTMSMQVGYRHIDCAQFYGNEKEIGDALKKLFADGVVKREDMFITSKLWCNDHLPEDVPKAFERTLRELKLDYLDLYLIHWPVSVKDGKLTKPDIPSTWRAMEALYNSGKTRAIGVSNFSVKKLQDLLNVANVPPAVNQVELHPSLQQPNLHAFCESKGVHLSVSFVTYLCRHSGEGFGSIHEVIGFNLGYSPLGKGYSESNILKNPVLLTTAEKLGKTPAQIALRWGLQMGHSVLPKSTNDARLKENFDLFDWSIPADLLANFSDIEQERIVTGTGFVSKTSPGYKTTEELWDGE</sequence>
<dbReference type="PROSITE" id="PS00063">
    <property type="entry name" value="ALDOKETO_REDUCTASE_3"/>
    <property type="match status" value="1"/>
</dbReference>
<name>A0AAQ3S4F8_VIGMU</name>
<protein>
    <recommendedName>
        <fullName evidence="7">NADP-dependent oxidoreductase domain-containing protein</fullName>
    </recommendedName>
</protein>
<feature type="site" description="Lowers pKa of active site Tyr" evidence="6">
    <location>
        <position position="104"/>
    </location>
</feature>
<dbReference type="CDD" id="cd19125">
    <property type="entry name" value="AKR_AKR4C1-15"/>
    <property type="match status" value="1"/>
</dbReference>
<dbReference type="SUPFAM" id="SSF51430">
    <property type="entry name" value="NAD(P)-linked oxidoreductase"/>
    <property type="match status" value="1"/>
</dbReference>
<evidence type="ECO:0000256" key="3">
    <source>
        <dbReference type="ARBA" id="ARBA00023002"/>
    </source>
</evidence>
<dbReference type="PROSITE" id="PS00798">
    <property type="entry name" value="ALDOKETO_REDUCTASE_1"/>
    <property type="match status" value="1"/>
</dbReference>